<feature type="domain" description="Heparan-alpha-glucosaminide N-acetyltransferase catalytic" evidence="2">
    <location>
        <begin position="4"/>
        <end position="222"/>
    </location>
</feature>
<evidence type="ECO:0000313" key="3">
    <source>
        <dbReference type="EMBL" id="QWG01398.1"/>
    </source>
</evidence>
<dbReference type="Proteomes" id="UP000678679">
    <property type="component" value="Chromosome 1"/>
</dbReference>
<feature type="transmembrane region" description="Helical" evidence="1">
    <location>
        <begin position="76"/>
        <end position="100"/>
    </location>
</feature>
<keyword evidence="4" id="KW-1185">Reference proteome</keyword>
<feature type="transmembrane region" description="Helical" evidence="1">
    <location>
        <begin position="150"/>
        <end position="171"/>
    </location>
</feature>
<feature type="transmembrane region" description="Helical" evidence="1">
    <location>
        <begin position="224"/>
        <end position="243"/>
    </location>
</feature>
<feature type="transmembrane region" description="Helical" evidence="1">
    <location>
        <begin position="120"/>
        <end position="143"/>
    </location>
</feature>
<name>A0AAX1N6B3_9BACT</name>
<feature type="transmembrane region" description="Helical" evidence="1">
    <location>
        <begin position="191"/>
        <end position="212"/>
    </location>
</feature>
<feature type="transmembrane region" description="Helical" evidence="1">
    <location>
        <begin position="42"/>
        <end position="64"/>
    </location>
</feature>
<feature type="transmembrane region" description="Helical" evidence="1">
    <location>
        <begin position="322"/>
        <end position="341"/>
    </location>
</feature>
<reference evidence="3 4" key="1">
    <citation type="submission" date="2021-05" db="EMBL/GenBank/DDBJ databases">
        <title>Comparative genomic studies on the polysaccharide-degrading batcterial strains of the Flammeovirga genus.</title>
        <authorList>
            <person name="Zewei F."/>
            <person name="Zheng Z."/>
            <person name="Yu L."/>
            <person name="Ruyue G."/>
            <person name="Yanhong M."/>
            <person name="Yuanyuan C."/>
            <person name="Jingyan G."/>
            <person name="Wenjun H."/>
        </authorList>
    </citation>
    <scope>NUCLEOTIDE SEQUENCE [LARGE SCALE GENOMIC DNA]</scope>
    <source>
        <strain evidence="3 4">NBRC:100898</strain>
    </source>
</reference>
<keyword evidence="1" id="KW-0472">Membrane</keyword>
<keyword evidence="1" id="KW-0812">Transmembrane</keyword>
<protein>
    <submittedName>
        <fullName evidence="3">DUF1624 domain-containing protein</fullName>
    </submittedName>
</protein>
<organism evidence="3 4">
    <name type="scientific">Flammeovirga yaeyamensis</name>
    <dbReference type="NCBI Taxonomy" id="367791"/>
    <lineage>
        <taxon>Bacteria</taxon>
        <taxon>Pseudomonadati</taxon>
        <taxon>Bacteroidota</taxon>
        <taxon>Cytophagia</taxon>
        <taxon>Cytophagales</taxon>
        <taxon>Flammeovirgaceae</taxon>
        <taxon>Flammeovirga</taxon>
    </lineage>
</organism>
<evidence type="ECO:0000256" key="1">
    <source>
        <dbReference type="SAM" id="Phobius"/>
    </source>
</evidence>
<feature type="transmembrane region" description="Helical" evidence="1">
    <location>
        <begin position="255"/>
        <end position="278"/>
    </location>
</feature>
<feature type="transmembrane region" description="Helical" evidence="1">
    <location>
        <begin position="12"/>
        <end position="30"/>
    </location>
</feature>
<accession>A0AAX1N6B3</accession>
<dbReference type="KEGG" id="fya:KMW28_17290"/>
<dbReference type="RefSeq" id="WP_169662885.1">
    <property type="nucleotide sequence ID" value="NZ_CP076132.1"/>
</dbReference>
<dbReference type="Pfam" id="PF07786">
    <property type="entry name" value="HGSNAT_cat"/>
    <property type="match status" value="1"/>
</dbReference>
<proteinExistence type="predicted"/>
<keyword evidence="1" id="KW-1133">Transmembrane helix</keyword>
<dbReference type="AlphaFoldDB" id="A0AAX1N6B3"/>
<dbReference type="EMBL" id="CP076132">
    <property type="protein sequence ID" value="QWG01398.1"/>
    <property type="molecule type" value="Genomic_DNA"/>
</dbReference>
<evidence type="ECO:0000259" key="2">
    <source>
        <dbReference type="Pfam" id="PF07786"/>
    </source>
</evidence>
<evidence type="ECO:0000313" key="4">
    <source>
        <dbReference type="Proteomes" id="UP000678679"/>
    </source>
</evidence>
<dbReference type="InterPro" id="IPR012429">
    <property type="entry name" value="HGSNAT_cat"/>
</dbReference>
<gene>
    <name evidence="3" type="ORF">KMW28_17290</name>
</gene>
<sequence length="370" mass="42765">MKTRLQSLDFVRGMSVLMLIPLHCMMMYATGETWRHSELGQFVQLLEKGTPVFLVVMGVSFVFSKRQSPQDLTIRAFKVLGIGYFLNFMKFDIPLLLGFFPENLIKANQLDSSLFTENLIHFFLLGDILQLAGFSLLFMALFYKPFKSKWNVLIASLIIIVLSKEVSGYRIGLPIVDYFLDILWGDQYNVYFPMFPWMAFILMGRFVGMIFKEKNNVAEFQKQLLKYALSLLSLGGLLCFIDYDYHFGDYYHIGAGGTLMLVGFNLIVLYMGQIIAQFLPKGKFLDLINYASKNVTKFYVLQWILIDWGMMFFGFAQLTQLTILLLIIAYIPTTFLLLYLFNKIVFKIKDFVFTSDNSADEYSSLNQNLQ</sequence>
<feature type="transmembrane region" description="Helical" evidence="1">
    <location>
        <begin position="298"/>
        <end position="316"/>
    </location>
</feature>